<evidence type="ECO:0000256" key="6">
    <source>
        <dbReference type="ARBA" id="ARBA00022989"/>
    </source>
</evidence>
<accession>A0ABP0TUC4</accession>
<keyword evidence="6" id="KW-1133">Transmembrane helix</keyword>
<dbReference type="EMBL" id="OZ019906">
    <property type="protein sequence ID" value="CAK9204782.1"/>
    <property type="molecule type" value="Genomic_DNA"/>
</dbReference>
<dbReference type="InterPro" id="IPR023395">
    <property type="entry name" value="MCP_dom_sf"/>
</dbReference>
<evidence type="ECO:0000256" key="3">
    <source>
        <dbReference type="ARBA" id="ARBA00022448"/>
    </source>
</evidence>
<evidence type="ECO:0000256" key="5">
    <source>
        <dbReference type="ARBA" id="ARBA00022737"/>
    </source>
</evidence>
<evidence type="ECO:0000256" key="8">
    <source>
        <dbReference type="ARBA" id="ARBA00023136"/>
    </source>
</evidence>
<feature type="region of interest" description="Disordered" evidence="11">
    <location>
        <begin position="44"/>
        <end position="69"/>
    </location>
</feature>
<evidence type="ECO:0000256" key="11">
    <source>
        <dbReference type="SAM" id="MobiDB-lite"/>
    </source>
</evidence>
<sequence length="373" mass="41199">MADAELRERGGFLPNNAQASTSYGAESVVVPRIEIVQTAKERKDWEKRQQQQQQQQQQEEHHSRRLQMEAQHELHDGLSFPQYMLAGSVAGMVEHMAMFPVDLVKTRMQMLESAGGFRHRGVYRAFFSIVKKEGPLGLYRGIGAMGLGAGPAHAVYFSVYETVKQKLGGNRVGHHPLLHATAGACATVASDAVFTPMDVVKQRLQLRRSPYRGVLDCIQRILKEEGVHAFYKSYPTTVVMNIPFTAVHFAAYEAGKKILGELYPEYASEEHLAIHLTAGGAAGALASAVTTPLDVIKTRLQCQGVCGAERYTSGSVKEAARRIIKQEGPAALLGGLRARVLFHTPAAAICWSTYEAAKQFLQKWNEEHRPFNA</sequence>
<evidence type="ECO:0000256" key="2">
    <source>
        <dbReference type="ARBA" id="ARBA00006375"/>
    </source>
</evidence>
<evidence type="ECO:0000313" key="13">
    <source>
        <dbReference type="Proteomes" id="UP001497512"/>
    </source>
</evidence>
<feature type="repeat" description="Solcar" evidence="9">
    <location>
        <begin position="174"/>
        <end position="258"/>
    </location>
</feature>
<keyword evidence="5" id="KW-0677">Repeat</keyword>
<name>A0ABP0TUC4_9BRYO</name>
<reference evidence="12" key="1">
    <citation type="submission" date="2024-02" db="EMBL/GenBank/DDBJ databases">
        <authorList>
            <consortium name="ELIXIR-Norway"/>
            <consortium name="Elixir Norway"/>
        </authorList>
    </citation>
    <scope>NUCLEOTIDE SEQUENCE</scope>
</reference>
<keyword evidence="3 10" id="KW-0813">Transport</keyword>
<feature type="repeat" description="Solcar" evidence="9">
    <location>
        <begin position="270"/>
        <end position="360"/>
    </location>
</feature>
<evidence type="ECO:0000256" key="4">
    <source>
        <dbReference type="ARBA" id="ARBA00022692"/>
    </source>
</evidence>
<comment type="similarity">
    <text evidence="2 10">Belongs to the mitochondrial carrier (TC 2.A.29) family.</text>
</comment>
<dbReference type="PROSITE" id="PS50920">
    <property type="entry name" value="SOLCAR"/>
    <property type="match status" value="3"/>
</dbReference>
<evidence type="ECO:0000256" key="1">
    <source>
        <dbReference type="ARBA" id="ARBA00004225"/>
    </source>
</evidence>
<dbReference type="Proteomes" id="UP001497512">
    <property type="component" value="Chromosome 14"/>
</dbReference>
<dbReference type="Pfam" id="PF00153">
    <property type="entry name" value="Mito_carr"/>
    <property type="match status" value="3"/>
</dbReference>
<evidence type="ECO:0000256" key="10">
    <source>
        <dbReference type="RuleBase" id="RU000488"/>
    </source>
</evidence>
<comment type="subcellular location">
    <subcellularLocation>
        <location evidence="1">Mitochondrion membrane</location>
        <topology evidence="1">Multi-pass membrane protein</topology>
    </subcellularLocation>
</comment>
<organism evidence="12 13">
    <name type="scientific">Sphagnum troendelagicum</name>
    <dbReference type="NCBI Taxonomy" id="128251"/>
    <lineage>
        <taxon>Eukaryota</taxon>
        <taxon>Viridiplantae</taxon>
        <taxon>Streptophyta</taxon>
        <taxon>Embryophyta</taxon>
        <taxon>Bryophyta</taxon>
        <taxon>Sphagnophytina</taxon>
        <taxon>Sphagnopsida</taxon>
        <taxon>Sphagnales</taxon>
        <taxon>Sphagnaceae</taxon>
        <taxon>Sphagnum</taxon>
    </lineage>
</organism>
<dbReference type="PANTHER" id="PTHR45758">
    <property type="entry name" value="MITOFERRIN-1-RELATED"/>
    <property type="match status" value="1"/>
</dbReference>
<proteinExistence type="inferred from homology"/>
<gene>
    <name evidence="12" type="ORF">CSSPTR1EN2_LOCUS7558</name>
</gene>
<dbReference type="InterPro" id="IPR018108">
    <property type="entry name" value="MCP_transmembrane"/>
</dbReference>
<dbReference type="PANTHER" id="PTHR45758:SF4">
    <property type="entry name" value="MITOFERRIN-1"/>
    <property type="match status" value="1"/>
</dbReference>
<dbReference type="InterPro" id="IPR002067">
    <property type="entry name" value="MCP"/>
</dbReference>
<protein>
    <recommendedName>
        <fullName evidence="14">Mitochondrial carrier protein</fullName>
    </recommendedName>
</protein>
<keyword evidence="8 9" id="KW-0472">Membrane</keyword>
<dbReference type="Gene3D" id="1.50.40.10">
    <property type="entry name" value="Mitochondrial carrier domain"/>
    <property type="match status" value="1"/>
</dbReference>
<evidence type="ECO:0008006" key="14">
    <source>
        <dbReference type="Google" id="ProtNLM"/>
    </source>
</evidence>
<keyword evidence="4 9" id="KW-0812">Transmembrane</keyword>
<evidence type="ECO:0000313" key="12">
    <source>
        <dbReference type="EMBL" id="CAK9204782.1"/>
    </source>
</evidence>
<dbReference type="SUPFAM" id="SSF103506">
    <property type="entry name" value="Mitochondrial carrier"/>
    <property type="match status" value="1"/>
</dbReference>
<keyword evidence="7" id="KW-0496">Mitochondrion</keyword>
<evidence type="ECO:0000256" key="9">
    <source>
        <dbReference type="PROSITE-ProRule" id="PRU00282"/>
    </source>
</evidence>
<feature type="compositionally biased region" description="Basic and acidic residues" evidence="11">
    <location>
        <begin position="58"/>
        <end position="69"/>
    </location>
</feature>
<evidence type="ECO:0000256" key="7">
    <source>
        <dbReference type="ARBA" id="ARBA00023128"/>
    </source>
</evidence>
<feature type="repeat" description="Solcar" evidence="9">
    <location>
        <begin position="78"/>
        <end position="166"/>
    </location>
</feature>
<dbReference type="PRINTS" id="PR00926">
    <property type="entry name" value="MITOCARRIER"/>
</dbReference>
<keyword evidence="13" id="KW-1185">Reference proteome</keyword>